<name>A0A1F7XG76_9BACT</name>
<dbReference type="AlphaFoldDB" id="A0A1F7XG76"/>
<dbReference type="Proteomes" id="UP000179013">
    <property type="component" value="Unassembled WGS sequence"/>
</dbReference>
<protein>
    <recommendedName>
        <fullName evidence="1">WYL domain-containing protein</fullName>
    </recommendedName>
</protein>
<reference evidence="2 3" key="1">
    <citation type="journal article" date="2016" name="Nat. Commun.">
        <title>Thousands of microbial genomes shed light on interconnected biogeochemical processes in an aquifer system.</title>
        <authorList>
            <person name="Anantharaman K."/>
            <person name="Brown C.T."/>
            <person name="Hug L.A."/>
            <person name="Sharon I."/>
            <person name="Castelle C.J."/>
            <person name="Probst A.J."/>
            <person name="Thomas B.C."/>
            <person name="Singh A."/>
            <person name="Wilkins M.J."/>
            <person name="Karaoz U."/>
            <person name="Brodie E.L."/>
            <person name="Williams K.H."/>
            <person name="Hubbard S.S."/>
            <person name="Banfield J.F."/>
        </authorList>
    </citation>
    <scope>NUCLEOTIDE SEQUENCE [LARGE SCALE GENOMIC DNA]</scope>
</reference>
<feature type="domain" description="WYL" evidence="1">
    <location>
        <begin position="5"/>
        <end position="62"/>
    </location>
</feature>
<dbReference type="EMBL" id="MGFU01000009">
    <property type="protein sequence ID" value="OGM13769.1"/>
    <property type="molecule type" value="Genomic_DNA"/>
</dbReference>
<dbReference type="InterPro" id="IPR026881">
    <property type="entry name" value="WYL_dom"/>
</dbReference>
<dbReference type="Pfam" id="PF13280">
    <property type="entry name" value="WYL"/>
    <property type="match status" value="1"/>
</dbReference>
<evidence type="ECO:0000313" key="2">
    <source>
        <dbReference type="EMBL" id="OGM13769.1"/>
    </source>
</evidence>
<evidence type="ECO:0000259" key="1">
    <source>
        <dbReference type="Pfam" id="PF13280"/>
    </source>
</evidence>
<comment type="caution">
    <text evidence="2">The sequence shown here is derived from an EMBL/GenBank/DDBJ whole genome shotgun (WGS) entry which is preliminary data.</text>
</comment>
<accession>A0A1F7XG76</accession>
<proteinExistence type="predicted"/>
<sequence length="65" mass="8123">MNRSPKLKFRYKNWEDKTAVRNVEPIKIWYGKTKWHPKRQWFLKAIDLDKNEERDFALKDILKFL</sequence>
<organism evidence="2 3">
    <name type="scientific">Candidatus Woesebacteria bacterium RBG_16_39_8b</name>
    <dbReference type="NCBI Taxonomy" id="1802482"/>
    <lineage>
        <taxon>Bacteria</taxon>
        <taxon>Candidatus Woeseibacteriota</taxon>
    </lineage>
</organism>
<evidence type="ECO:0000313" key="3">
    <source>
        <dbReference type="Proteomes" id="UP000179013"/>
    </source>
</evidence>
<gene>
    <name evidence="2" type="ORF">A2V80_03640</name>
</gene>
<dbReference type="PROSITE" id="PS52050">
    <property type="entry name" value="WYL"/>
    <property type="match status" value="1"/>
</dbReference>